<evidence type="ECO:0000256" key="1">
    <source>
        <dbReference type="ARBA" id="ARBA00022679"/>
    </source>
</evidence>
<dbReference type="PROSITE" id="PS51186">
    <property type="entry name" value="GNAT"/>
    <property type="match status" value="1"/>
</dbReference>
<keyword evidence="1 4" id="KW-0808">Transferase</keyword>
<evidence type="ECO:0000313" key="5">
    <source>
        <dbReference type="Proteomes" id="UP000035017"/>
    </source>
</evidence>
<organism evidence="4 5">
    <name type="scientific">Agrobacterium tumefaciens</name>
    <dbReference type="NCBI Taxonomy" id="358"/>
    <lineage>
        <taxon>Bacteria</taxon>
        <taxon>Pseudomonadati</taxon>
        <taxon>Pseudomonadota</taxon>
        <taxon>Alphaproteobacteria</taxon>
        <taxon>Hyphomicrobiales</taxon>
        <taxon>Rhizobiaceae</taxon>
        <taxon>Rhizobium/Agrobacterium group</taxon>
        <taxon>Agrobacterium</taxon>
        <taxon>Agrobacterium tumefaciens complex</taxon>
    </lineage>
</organism>
<feature type="domain" description="N-acetyltransferase" evidence="3">
    <location>
        <begin position="5"/>
        <end position="157"/>
    </location>
</feature>
<dbReference type="InterPro" id="IPR050832">
    <property type="entry name" value="Bact_Acetyltransf"/>
</dbReference>
<evidence type="ECO:0000259" key="3">
    <source>
        <dbReference type="PROSITE" id="PS51186"/>
    </source>
</evidence>
<dbReference type="Gene3D" id="3.40.630.30">
    <property type="match status" value="1"/>
</dbReference>
<reference evidence="4 5" key="1">
    <citation type="submission" date="2014-12" db="EMBL/GenBank/DDBJ databases">
        <title>16Stimator: statistical estimation of ribosomal gene copy numbers from draft genome assemblies.</title>
        <authorList>
            <person name="Perisin M.A."/>
            <person name="Vetter M."/>
            <person name="Gilbert J.A."/>
            <person name="Bergelson J."/>
        </authorList>
    </citation>
    <scope>NUCLEOTIDE SEQUENCE [LARGE SCALE GENOMIC DNA]</scope>
    <source>
        <strain evidence="4 5">MEJ076</strain>
    </source>
</reference>
<dbReference type="CDD" id="cd04301">
    <property type="entry name" value="NAT_SF"/>
    <property type="match status" value="1"/>
</dbReference>
<dbReference type="Proteomes" id="UP000035017">
    <property type="component" value="Unassembled WGS sequence"/>
</dbReference>
<comment type="caution">
    <text evidence="4">The sequence shown here is derived from an EMBL/GenBank/DDBJ whole genome shotgun (WGS) entry which is preliminary data.</text>
</comment>
<accession>A0A0D0L119</accession>
<dbReference type="EMBL" id="JXQV01000004">
    <property type="protein sequence ID" value="KIQ04544.1"/>
    <property type="molecule type" value="Genomic_DNA"/>
</dbReference>
<dbReference type="OrthoDB" id="9789603at2"/>
<dbReference type="GO" id="GO:0016747">
    <property type="term" value="F:acyltransferase activity, transferring groups other than amino-acyl groups"/>
    <property type="evidence" value="ECO:0007669"/>
    <property type="project" value="InterPro"/>
</dbReference>
<gene>
    <name evidence="4" type="ORF">RU07_03185</name>
</gene>
<keyword evidence="2" id="KW-0012">Acyltransferase</keyword>
<sequence>MIEIIRIDDSFSRYEDLLALILSSFAYMDGVIDPPSSAHRLTVDNLAQKTKDEIAFIAVDGEDLKGCIFCKPEATSLYVGKLAVSPSSQGKGVGVALLGQAEEVARDLQLPALRLETRIELTENHRRFATWGFVRTAENSHPGYTSVTSIEMMKVLTETV</sequence>
<dbReference type="InterPro" id="IPR000182">
    <property type="entry name" value="GNAT_dom"/>
</dbReference>
<protein>
    <submittedName>
        <fullName evidence="4">Acetyltransferase</fullName>
    </submittedName>
</protein>
<dbReference type="AlphaFoldDB" id="A0A0D0L119"/>
<name>A0A0D0L119_AGRTU</name>
<dbReference type="InterPro" id="IPR016181">
    <property type="entry name" value="Acyl_CoA_acyltransferase"/>
</dbReference>
<evidence type="ECO:0000256" key="2">
    <source>
        <dbReference type="ARBA" id="ARBA00023315"/>
    </source>
</evidence>
<evidence type="ECO:0000313" key="4">
    <source>
        <dbReference type="EMBL" id="KIQ04544.1"/>
    </source>
</evidence>
<dbReference type="PANTHER" id="PTHR43877:SF2">
    <property type="entry name" value="AMINOALKYLPHOSPHONATE N-ACETYLTRANSFERASE-RELATED"/>
    <property type="match status" value="1"/>
</dbReference>
<dbReference type="SUPFAM" id="SSF55729">
    <property type="entry name" value="Acyl-CoA N-acyltransferases (Nat)"/>
    <property type="match status" value="1"/>
</dbReference>
<dbReference type="Pfam" id="PF00583">
    <property type="entry name" value="Acetyltransf_1"/>
    <property type="match status" value="1"/>
</dbReference>
<proteinExistence type="predicted"/>
<dbReference type="PANTHER" id="PTHR43877">
    <property type="entry name" value="AMINOALKYLPHOSPHONATE N-ACETYLTRANSFERASE-RELATED-RELATED"/>
    <property type="match status" value="1"/>
</dbReference>